<comment type="catalytic activity">
    <reaction evidence="17">
        <text>L-seryl-[protein] + ATP = O-phospho-L-seryl-[protein] + ADP + H(+)</text>
        <dbReference type="Rhea" id="RHEA:17989"/>
        <dbReference type="Rhea" id="RHEA-COMP:9863"/>
        <dbReference type="Rhea" id="RHEA-COMP:11604"/>
        <dbReference type="ChEBI" id="CHEBI:15378"/>
        <dbReference type="ChEBI" id="CHEBI:29999"/>
        <dbReference type="ChEBI" id="CHEBI:30616"/>
        <dbReference type="ChEBI" id="CHEBI:83421"/>
        <dbReference type="ChEBI" id="CHEBI:456216"/>
        <dbReference type="EC" id="2.7.11.1"/>
    </reaction>
</comment>
<dbReference type="FunFam" id="3.30.200.20:FF:000307">
    <property type="entry name" value="pollen receptor-like kinase 1"/>
    <property type="match status" value="1"/>
</dbReference>
<name>A0A445J904_GLYSO</name>
<accession>A0A445J904</accession>
<evidence type="ECO:0000313" key="21">
    <source>
        <dbReference type="EMBL" id="RZB94948.1"/>
    </source>
</evidence>
<evidence type="ECO:0000259" key="20">
    <source>
        <dbReference type="PROSITE" id="PS50011"/>
    </source>
</evidence>
<evidence type="ECO:0000256" key="11">
    <source>
        <dbReference type="ARBA" id="ARBA00022777"/>
    </source>
</evidence>
<comment type="similarity">
    <text evidence="2">Belongs to the protein kinase superfamily. Ser/Thr protein kinase family.</text>
</comment>
<dbReference type="InterPro" id="IPR046959">
    <property type="entry name" value="PRK1-6/SRF4-like"/>
</dbReference>
<proteinExistence type="inferred from homology"/>
<dbReference type="SUPFAM" id="SSF52058">
    <property type="entry name" value="L domain-like"/>
    <property type="match status" value="1"/>
</dbReference>
<keyword evidence="5" id="KW-0433">Leucine-rich repeat</keyword>
<evidence type="ECO:0000256" key="19">
    <source>
        <dbReference type="SAM" id="Phobius"/>
    </source>
</evidence>
<evidence type="ECO:0000256" key="8">
    <source>
        <dbReference type="ARBA" id="ARBA00022729"/>
    </source>
</evidence>
<reference evidence="21 22" key="1">
    <citation type="submission" date="2018-09" db="EMBL/GenBank/DDBJ databases">
        <title>A high-quality reference genome of wild soybean provides a powerful tool to mine soybean genomes.</title>
        <authorList>
            <person name="Xie M."/>
            <person name="Chung C.Y.L."/>
            <person name="Li M.-W."/>
            <person name="Wong F.-L."/>
            <person name="Chan T.-F."/>
            <person name="Lam H.-M."/>
        </authorList>
    </citation>
    <scope>NUCLEOTIDE SEQUENCE [LARGE SCALE GENOMIC DNA]</scope>
    <source>
        <strain evidence="22">cv. W05</strain>
        <tissue evidence="21">Hypocotyl of etiolated seedlings</tissue>
    </source>
</reference>
<evidence type="ECO:0000313" key="22">
    <source>
        <dbReference type="Proteomes" id="UP000289340"/>
    </source>
</evidence>
<evidence type="ECO:0000256" key="12">
    <source>
        <dbReference type="ARBA" id="ARBA00022840"/>
    </source>
</evidence>
<keyword evidence="22" id="KW-1185">Reference proteome</keyword>
<keyword evidence="12" id="KW-0067">ATP-binding</keyword>
<keyword evidence="8" id="KW-0732">Signal</keyword>
<keyword evidence="13 19" id="KW-1133">Transmembrane helix</keyword>
<keyword evidence="10" id="KW-0547">Nucleotide-binding</keyword>
<dbReference type="Gene3D" id="3.30.200.20">
    <property type="entry name" value="Phosphorylase Kinase, domain 1"/>
    <property type="match status" value="1"/>
</dbReference>
<evidence type="ECO:0000256" key="18">
    <source>
        <dbReference type="SAM" id="MobiDB-lite"/>
    </source>
</evidence>
<dbReference type="GO" id="GO:0004674">
    <property type="term" value="F:protein serine/threonine kinase activity"/>
    <property type="evidence" value="ECO:0007669"/>
    <property type="project" value="UniProtKB-EC"/>
</dbReference>
<dbReference type="PANTHER" id="PTHR48007">
    <property type="entry name" value="LEUCINE-RICH REPEAT RECEPTOR-LIKE PROTEIN KINASE PXC1"/>
    <property type="match status" value="1"/>
</dbReference>
<keyword evidence="6" id="KW-0808">Transferase</keyword>
<sequence length="685" mass="75752">MLSKLFHAPTLHFSSSFSSPPLSSSSSPSLPIAKLSLLQGAHAAPSAYSSSLAMALSGWHSWIILFIYLSPHLIVLPSFGASDSELLLNVKQNLQTNNQQLSSWNASVPPCSGGHSNWRGVLCYEGKVWGIKLENMGLKGLIDVDSLKGLPYLRTLSFMNNDFEGAWPEIQHLIGLKSIYLSNNKFSGEIPSRTFEGLQWLKKVHLSNNHFTGAVPTSLVLLPRLIELRLEGNKFNGPIPYFSSHNKLKSFSVANNELSGQIPASLGAMPVSSFSGNERLCGGPLGACNSKSSTLSIVVALVVVCVAVIMIAAVVLFSLHRRRKNQVSVENPASGFGGNKGRVRELGSESMRSTRSISSNHSRRGDQMKLSFLRDDRQRFDMQELLRASAEILGSGCFSSSYKAALLNGPTIVVKRFKQMNNVGKEEFQEHMRRIGRLTHPNLLPPVAYYYRKEEKLVVTDYVQNGSLAVRLHGHQSIGEPSLDWPIRLKIVKGIAKGLENLYKDMPSLIAPHGNLKSSNVLLTESFEPLLTDYGLVPVINQDLAQDIMVIYKSPEYLQQGRITKKTDVWCLGILILEILTGKFPANFLQKGKGSEVSLASWVHSVVPEQWTNDVFDQEMGATMNSEGEMGKLLKIALNCVEGDVDKRWDLKEAVEKILEIKQRDNDQEDFFTSYASEADMKSST</sequence>
<dbReference type="FunFam" id="1.10.510.10:FF:000480">
    <property type="entry name" value="Pollen receptor-like kinase 1"/>
    <property type="match status" value="1"/>
</dbReference>
<evidence type="ECO:0000256" key="5">
    <source>
        <dbReference type="ARBA" id="ARBA00022614"/>
    </source>
</evidence>
<dbReference type="InterPro" id="IPR011009">
    <property type="entry name" value="Kinase-like_dom_sf"/>
</dbReference>
<comment type="catalytic activity">
    <reaction evidence="16">
        <text>L-threonyl-[protein] + ATP = O-phospho-L-threonyl-[protein] + ADP + H(+)</text>
        <dbReference type="Rhea" id="RHEA:46608"/>
        <dbReference type="Rhea" id="RHEA-COMP:11060"/>
        <dbReference type="Rhea" id="RHEA-COMP:11605"/>
        <dbReference type="ChEBI" id="CHEBI:15378"/>
        <dbReference type="ChEBI" id="CHEBI:30013"/>
        <dbReference type="ChEBI" id="CHEBI:30616"/>
        <dbReference type="ChEBI" id="CHEBI:61977"/>
        <dbReference type="ChEBI" id="CHEBI:456216"/>
        <dbReference type="EC" id="2.7.11.1"/>
    </reaction>
</comment>
<dbReference type="Pfam" id="PF13855">
    <property type="entry name" value="LRR_8"/>
    <property type="match status" value="1"/>
</dbReference>
<evidence type="ECO:0000256" key="9">
    <source>
        <dbReference type="ARBA" id="ARBA00022737"/>
    </source>
</evidence>
<dbReference type="Pfam" id="PF07714">
    <property type="entry name" value="PK_Tyr_Ser-Thr"/>
    <property type="match status" value="1"/>
</dbReference>
<evidence type="ECO:0000256" key="1">
    <source>
        <dbReference type="ARBA" id="ARBA00004167"/>
    </source>
</evidence>
<evidence type="ECO:0000256" key="4">
    <source>
        <dbReference type="ARBA" id="ARBA00022553"/>
    </source>
</evidence>
<evidence type="ECO:0000256" key="13">
    <source>
        <dbReference type="ARBA" id="ARBA00022989"/>
    </source>
</evidence>
<dbReference type="Proteomes" id="UP000289340">
    <property type="component" value="Chromosome 8"/>
</dbReference>
<organism evidence="21 22">
    <name type="scientific">Glycine soja</name>
    <name type="common">Wild soybean</name>
    <dbReference type="NCBI Taxonomy" id="3848"/>
    <lineage>
        <taxon>Eukaryota</taxon>
        <taxon>Viridiplantae</taxon>
        <taxon>Streptophyta</taxon>
        <taxon>Embryophyta</taxon>
        <taxon>Tracheophyta</taxon>
        <taxon>Spermatophyta</taxon>
        <taxon>Magnoliopsida</taxon>
        <taxon>eudicotyledons</taxon>
        <taxon>Gunneridae</taxon>
        <taxon>Pentapetalae</taxon>
        <taxon>rosids</taxon>
        <taxon>fabids</taxon>
        <taxon>Fabales</taxon>
        <taxon>Fabaceae</taxon>
        <taxon>Papilionoideae</taxon>
        <taxon>50 kb inversion clade</taxon>
        <taxon>NPAAA clade</taxon>
        <taxon>indigoferoid/millettioid clade</taxon>
        <taxon>Phaseoleae</taxon>
        <taxon>Glycine</taxon>
        <taxon>Glycine subgen. Soja</taxon>
    </lineage>
</organism>
<evidence type="ECO:0000256" key="7">
    <source>
        <dbReference type="ARBA" id="ARBA00022692"/>
    </source>
</evidence>
<dbReference type="Gene3D" id="3.80.10.10">
    <property type="entry name" value="Ribonuclease Inhibitor"/>
    <property type="match status" value="2"/>
</dbReference>
<comment type="caution">
    <text evidence="21">The sequence shown here is derived from an EMBL/GenBank/DDBJ whole genome shotgun (WGS) entry which is preliminary data.</text>
</comment>
<dbReference type="Pfam" id="PF08263">
    <property type="entry name" value="LRRNT_2"/>
    <property type="match status" value="1"/>
</dbReference>
<evidence type="ECO:0000256" key="3">
    <source>
        <dbReference type="ARBA" id="ARBA00012513"/>
    </source>
</evidence>
<evidence type="ECO:0000256" key="10">
    <source>
        <dbReference type="ARBA" id="ARBA00022741"/>
    </source>
</evidence>
<evidence type="ECO:0000256" key="15">
    <source>
        <dbReference type="ARBA" id="ARBA00023170"/>
    </source>
</evidence>
<keyword evidence="4" id="KW-0597">Phosphoprotein</keyword>
<dbReference type="SUPFAM" id="SSF56112">
    <property type="entry name" value="Protein kinase-like (PK-like)"/>
    <property type="match status" value="1"/>
</dbReference>
<dbReference type="InterPro" id="IPR000719">
    <property type="entry name" value="Prot_kinase_dom"/>
</dbReference>
<comment type="subcellular location">
    <subcellularLocation>
        <location evidence="1">Membrane</location>
        <topology evidence="1">Single-pass membrane protein</topology>
    </subcellularLocation>
</comment>
<dbReference type="EMBL" id="QZWG01000008">
    <property type="protein sequence ID" value="RZB94948.1"/>
    <property type="molecule type" value="Genomic_DNA"/>
</dbReference>
<feature type="domain" description="Protein kinase" evidence="20">
    <location>
        <begin position="387"/>
        <end position="672"/>
    </location>
</feature>
<dbReference type="InterPro" id="IPR013210">
    <property type="entry name" value="LRR_N_plant-typ"/>
</dbReference>
<evidence type="ECO:0000256" key="2">
    <source>
        <dbReference type="ARBA" id="ARBA00008684"/>
    </source>
</evidence>
<keyword evidence="9" id="KW-0677">Repeat</keyword>
<gene>
    <name evidence="21" type="ORF">D0Y65_019432</name>
</gene>
<keyword evidence="7 19" id="KW-0812">Transmembrane</keyword>
<keyword evidence="15 21" id="KW-0675">Receptor</keyword>
<dbReference type="InterPro" id="IPR001245">
    <property type="entry name" value="Ser-Thr/Tyr_kinase_cat_dom"/>
</dbReference>
<feature type="transmembrane region" description="Helical" evidence="19">
    <location>
        <begin position="295"/>
        <end position="319"/>
    </location>
</feature>
<dbReference type="PROSITE" id="PS50011">
    <property type="entry name" value="PROTEIN_KINASE_DOM"/>
    <property type="match status" value="1"/>
</dbReference>
<dbReference type="GO" id="GO:0005524">
    <property type="term" value="F:ATP binding"/>
    <property type="evidence" value="ECO:0007669"/>
    <property type="project" value="UniProtKB-KW"/>
</dbReference>
<protein>
    <recommendedName>
        <fullName evidence="3">non-specific serine/threonine protein kinase</fullName>
        <ecNumber evidence="3">2.7.11.1</ecNumber>
    </recommendedName>
</protein>
<evidence type="ECO:0000256" key="6">
    <source>
        <dbReference type="ARBA" id="ARBA00022679"/>
    </source>
</evidence>
<keyword evidence="11 21" id="KW-0418">Kinase</keyword>
<feature type="region of interest" description="Disordered" evidence="18">
    <location>
        <begin position="330"/>
        <end position="364"/>
    </location>
</feature>
<dbReference type="EC" id="2.7.11.1" evidence="3"/>
<evidence type="ECO:0000256" key="16">
    <source>
        <dbReference type="ARBA" id="ARBA00047899"/>
    </source>
</evidence>
<dbReference type="InterPro" id="IPR001611">
    <property type="entry name" value="Leu-rich_rpt"/>
</dbReference>
<dbReference type="GO" id="GO:0016020">
    <property type="term" value="C:membrane"/>
    <property type="evidence" value="ECO:0007669"/>
    <property type="project" value="UniProtKB-SubCell"/>
</dbReference>
<keyword evidence="14 19" id="KW-0472">Membrane</keyword>
<dbReference type="Gene3D" id="1.10.510.10">
    <property type="entry name" value="Transferase(Phosphotransferase) domain 1"/>
    <property type="match status" value="1"/>
</dbReference>
<dbReference type="AlphaFoldDB" id="A0A445J904"/>
<evidence type="ECO:0000256" key="14">
    <source>
        <dbReference type="ARBA" id="ARBA00023136"/>
    </source>
</evidence>
<dbReference type="PANTHER" id="PTHR48007:SF64">
    <property type="entry name" value="POLLEN RECEPTOR-LIKE KINASE 1"/>
    <property type="match status" value="1"/>
</dbReference>
<dbReference type="InterPro" id="IPR032675">
    <property type="entry name" value="LRR_dom_sf"/>
</dbReference>
<evidence type="ECO:0000256" key="17">
    <source>
        <dbReference type="ARBA" id="ARBA00048679"/>
    </source>
</evidence>
<feature type="compositionally biased region" description="Low complexity" evidence="18">
    <location>
        <begin position="348"/>
        <end position="360"/>
    </location>
</feature>